<evidence type="ECO:0000256" key="1">
    <source>
        <dbReference type="SAM" id="Coils"/>
    </source>
</evidence>
<evidence type="ECO:0000313" key="3">
    <source>
        <dbReference type="Proteomes" id="UP001052739"/>
    </source>
</evidence>
<comment type="caution">
    <text evidence="2">The sequence shown here is derived from an EMBL/GenBank/DDBJ whole genome shotgun (WGS) entry which is preliminary data.</text>
</comment>
<gene>
    <name evidence="2" type="ORF">Shyd_65850</name>
</gene>
<name>A0ABQ3PJK9_9ACTN</name>
<sequence>MSLTPEDRAMKAREARRIHHQIEHREQKIRDAQQELAVLKARYEALVTELMGGEPDSTEEAS</sequence>
<organism evidence="2 3">
    <name type="scientific">Streptomyces hydrogenans</name>
    <dbReference type="NCBI Taxonomy" id="1873719"/>
    <lineage>
        <taxon>Bacteria</taxon>
        <taxon>Bacillati</taxon>
        <taxon>Actinomycetota</taxon>
        <taxon>Actinomycetes</taxon>
        <taxon>Kitasatosporales</taxon>
        <taxon>Streptomycetaceae</taxon>
        <taxon>Streptomyces</taxon>
    </lineage>
</organism>
<feature type="coiled-coil region" evidence="1">
    <location>
        <begin position="15"/>
        <end position="49"/>
    </location>
</feature>
<keyword evidence="3" id="KW-1185">Reference proteome</keyword>
<protein>
    <submittedName>
        <fullName evidence="2">Uncharacterized protein</fullName>
    </submittedName>
</protein>
<reference evidence="2" key="1">
    <citation type="submission" date="2024-05" db="EMBL/GenBank/DDBJ databases">
        <title>Whole genome shotgun sequence of Streptomyces hydrogenans NBRC 13475.</title>
        <authorList>
            <person name="Komaki H."/>
            <person name="Tamura T."/>
        </authorList>
    </citation>
    <scope>NUCLEOTIDE SEQUENCE</scope>
    <source>
        <strain evidence="2">NBRC 13475</strain>
    </source>
</reference>
<proteinExistence type="predicted"/>
<dbReference type="Proteomes" id="UP001052739">
    <property type="component" value="Unassembled WGS sequence"/>
</dbReference>
<dbReference type="EMBL" id="BNDW01000068">
    <property type="protein sequence ID" value="GHI25214.1"/>
    <property type="molecule type" value="Genomic_DNA"/>
</dbReference>
<accession>A0ABQ3PJK9</accession>
<evidence type="ECO:0000313" key="2">
    <source>
        <dbReference type="EMBL" id="GHI25214.1"/>
    </source>
</evidence>
<dbReference type="RefSeq" id="WP_190222765.1">
    <property type="nucleotide sequence ID" value="NZ_BNBS01000020.1"/>
</dbReference>
<keyword evidence="1" id="KW-0175">Coiled coil</keyword>